<feature type="non-terminal residue" evidence="2">
    <location>
        <position position="1"/>
    </location>
</feature>
<feature type="domain" description="Heterokaryon incompatibility" evidence="1">
    <location>
        <begin position="12"/>
        <end position="101"/>
    </location>
</feature>
<evidence type="ECO:0000259" key="1">
    <source>
        <dbReference type="Pfam" id="PF06985"/>
    </source>
</evidence>
<dbReference type="InterPro" id="IPR010730">
    <property type="entry name" value="HET"/>
</dbReference>
<dbReference type="EMBL" id="KN831969">
    <property type="protein sequence ID" value="KIO04748.1"/>
    <property type="molecule type" value="Genomic_DNA"/>
</dbReference>
<dbReference type="OrthoDB" id="2747207at2759"/>
<reference evidence="3" key="2">
    <citation type="submission" date="2015-01" db="EMBL/GenBank/DDBJ databases">
        <title>Evolutionary Origins and Diversification of the Mycorrhizal Mutualists.</title>
        <authorList>
            <consortium name="DOE Joint Genome Institute"/>
            <consortium name="Mycorrhizal Genomics Consortium"/>
            <person name="Kohler A."/>
            <person name="Kuo A."/>
            <person name="Nagy L.G."/>
            <person name="Floudas D."/>
            <person name="Copeland A."/>
            <person name="Barry K.W."/>
            <person name="Cichocki N."/>
            <person name="Veneault-Fourrey C."/>
            <person name="LaButti K."/>
            <person name="Lindquist E.A."/>
            <person name="Lipzen A."/>
            <person name="Lundell T."/>
            <person name="Morin E."/>
            <person name="Murat C."/>
            <person name="Riley R."/>
            <person name="Ohm R."/>
            <person name="Sun H."/>
            <person name="Tunlid A."/>
            <person name="Henrissat B."/>
            <person name="Grigoriev I.V."/>
            <person name="Hibbett D.S."/>
            <person name="Martin F."/>
        </authorList>
    </citation>
    <scope>NUCLEOTIDE SEQUENCE [LARGE SCALE GENOMIC DNA]</scope>
    <source>
        <strain evidence="3">Marx 270</strain>
    </source>
</reference>
<reference evidence="2 3" key="1">
    <citation type="submission" date="2014-04" db="EMBL/GenBank/DDBJ databases">
        <authorList>
            <consortium name="DOE Joint Genome Institute"/>
            <person name="Kuo A."/>
            <person name="Kohler A."/>
            <person name="Costa M.D."/>
            <person name="Nagy L.G."/>
            <person name="Floudas D."/>
            <person name="Copeland A."/>
            <person name="Barry K.W."/>
            <person name="Cichocki N."/>
            <person name="Veneault-Fourrey C."/>
            <person name="LaButti K."/>
            <person name="Lindquist E.A."/>
            <person name="Lipzen A."/>
            <person name="Lundell T."/>
            <person name="Morin E."/>
            <person name="Murat C."/>
            <person name="Sun H."/>
            <person name="Tunlid A."/>
            <person name="Henrissat B."/>
            <person name="Grigoriev I.V."/>
            <person name="Hibbett D.S."/>
            <person name="Martin F."/>
            <person name="Nordberg H.P."/>
            <person name="Cantor M.N."/>
            <person name="Hua S.X."/>
        </authorList>
    </citation>
    <scope>NUCLEOTIDE SEQUENCE [LARGE SCALE GENOMIC DNA]</scope>
    <source>
        <strain evidence="2 3">Marx 270</strain>
    </source>
</reference>
<accession>A0A0C3J6T5</accession>
<name>A0A0C3J6T5_PISTI</name>
<gene>
    <name evidence="2" type="ORF">M404DRAFT_59964</name>
</gene>
<proteinExistence type="predicted"/>
<dbReference type="Pfam" id="PF06985">
    <property type="entry name" value="HET"/>
    <property type="match status" value="1"/>
</dbReference>
<feature type="non-terminal residue" evidence="2">
    <location>
        <position position="109"/>
    </location>
</feature>
<sequence>YLGENQGKVPPYLVVSHVWGKITKEKIQPGRDWGTPWSIPISDPEKLKRILQYCETTKVKWMWMDILCTNQARDNQAKREKAQEVAKMGHYYREATACLVIPVNYEEFN</sequence>
<dbReference type="InParanoid" id="A0A0C3J6T5"/>
<evidence type="ECO:0000313" key="3">
    <source>
        <dbReference type="Proteomes" id="UP000054217"/>
    </source>
</evidence>
<protein>
    <recommendedName>
        <fullName evidence="1">Heterokaryon incompatibility domain-containing protein</fullName>
    </recommendedName>
</protein>
<organism evidence="2 3">
    <name type="scientific">Pisolithus tinctorius Marx 270</name>
    <dbReference type="NCBI Taxonomy" id="870435"/>
    <lineage>
        <taxon>Eukaryota</taxon>
        <taxon>Fungi</taxon>
        <taxon>Dikarya</taxon>
        <taxon>Basidiomycota</taxon>
        <taxon>Agaricomycotina</taxon>
        <taxon>Agaricomycetes</taxon>
        <taxon>Agaricomycetidae</taxon>
        <taxon>Boletales</taxon>
        <taxon>Sclerodermatineae</taxon>
        <taxon>Pisolithaceae</taxon>
        <taxon>Pisolithus</taxon>
    </lineage>
</organism>
<dbReference type="STRING" id="870435.A0A0C3J6T5"/>
<dbReference type="Proteomes" id="UP000054217">
    <property type="component" value="Unassembled WGS sequence"/>
</dbReference>
<evidence type="ECO:0000313" key="2">
    <source>
        <dbReference type="EMBL" id="KIO04748.1"/>
    </source>
</evidence>
<dbReference type="HOGENOM" id="CLU_2190262_0_0_1"/>
<keyword evidence="3" id="KW-1185">Reference proteome</keyword>
<dbReference type="AlphaFoldDB" id="A0A0C3J6T5"/>